<feature type="transmembrane region" description="Helical" evidence="1">
    <location>
        <begin position="81"/>
        <end position="100"/>
    </location>
</feature>
<feature type="transmembrane region" description="Helical" evidence="1">
    <location>
        <begin position="290"/>
        <end position="316"/>
    </location>
</feature>
<evidence type="ECO:0000256" key="1">
    <source>
        <dbReference type="SAM" id="Phobius"/>
    </source>
</evidence>
<evidence type="ECO:0000313" key="2">
    <source>
        <dbReference type="EMBL" id="XCG64450.1"/>
    </source>
</evidence>
<keyword evidence="1" id="KW-0812">Transmembrane</keyword>
<keyword evidence="1" id="KW-1133">Transmembrane helix</keyword>
<feature type="transmembrane region" description="Helical" evidence="1">
    <location>
        <begin position="328"/>
        <end position="349"/>
    </location>
</feature>
<feature type="transmembrane region" description="Helical" evidence="1">
    <location>
        <begin position="476"/>
        <end position="492"/>
    </location>
</feature>
<reference evidence="2" key="1">
    <citation type="submission" date="2024-05" db="EMBL/GenBank/DDBJ databases">
        <authorList>
            <person name="Cai S.Y."/>
            <person name="Jin L.M."/>
            <person name="Li H.R."/>
        </authorList>
    </citation>
    <scope>NUCLEOTIDE SEQUENCE</scope>
    <source>
        <strain evidence="2">A5-74</strain>
    </source>
</reference>
<organism evidence="2">
    <name type="scientific">Nakamurella sp. A5-74</name>
    <dbReference type="NCBI Taxonomy" id="3158264"/>
    <lineage>
        <taxon>Bacteria</taxon>
        <taxon>Bacillati</taxon>
        <taxon>Actinomycetota</taxon>
        <taxon>Actinomycetes</taxon>
        <taxon>Nakamurellales</taxon>
        <taxon>Nakamurellaceae</taxon>
        <taxon>Nakamurella</taxon>
    </lineage>
</organism>
<feature type="transmembrane region" description="Helical" evidence="1">
    <location>
        <begin position="423"/>
        <end position="440"/>
    </location>
</feature>
<dbReference type="RefSeq" id="WP_353650063.1">
    <property type="nucleotide sequence ID" value="NZ_CP159218.1"/>
</dbReference>
<proteinExistence type="predicted"/>
<protein>
    <recommendedName>
        <fullName evidence="3">Integral membrane protein</fullName>
    </recommendedName>
</protein>
<feature type="transmembrane region" description="Helical" evidence="1">
    <location>
        <begin position="38"/>
        <end position="61"/>
    </location>
</feature>
<evidence type="ECO:0008006" key="3">
    <source>
        <dbReference type="Google" id="ProtNLM"/>
    </source>
</evidence>
<feature type="transmembrane region" description="Helical" evidence="1">
    <location>
        <begin position="377"/>
        <end position="402"/>
    </location>
</feature>
<accession>A0AAU8DQH8</accession>
<keyword evidence="1" id="KW-0472">Membrane</keyword>
<feature type="transmembrane region" description="Helical" evidence="1">
    <location>
        <begin position="204"/>
        <end position="227"/>
    </location>
</feature>
<sequence>MSVLQTPDSAAVGSGAAVDQDASAGAAAAVRRAPSTSWVVVPLVAAVLLLTIAAVVGAILTRSGSRLYVDAPPLIARLIPHVGPGTPAAILLALLGVVLARRWLGRLRWSRLLPLSYLGALAWTFSLSLIDTGERSWAAPLGEKDEYLHDLPRVSDVHGFLSSFSDHILDFQPGSWTTHVSSHPPLATLFFWALDRIGLGGQTWAGIAVIVVGSTVAVSVPITLRALGAAGAARAMVPFGIFFPGAVWVGTSADGMFAGVLAAGIAAAAWGSTRRSARAAIPWSSIGGLLLGATLYLSYGLAVAIVLVAAVCWCSWRSVRTRGGSVRLWSSAWAMVVVGVAAVAIWFFANGFHWFSALSLLQTRYYQGIASARPYSYFVWANLAALVVCAGPAFATSVTAAARAAWAGVRHGRRTEGAARRRIGVPALLTMATAIAVLLADLSGLSKAETERIWLPFGVWLLCGVVGLSRQWRWRLLVLQIGTALLVNHLLLTHW</sequence>
<gene>
    <name evidence="2" type="ORF">ABLG96_03670</name>
</gene>
<dbReference type="EMBL" id="CP159218">
    <property type="protein sequence ID" value="XCG64450.1"/>
    <property type="molecule type" value="Genomic_DNA"/>
</dbReference>
<feature type="transmembrane region" description="Helical" evidence="1">
    <location>
        <begin position="452"/>
        <end position="469"/>
    </location>
</feature>
<name>A0AAU8DQH8_9ACTN</name>
<feature type="transmembrane region" description="Helical" evidence="1">
    <location>
        <begin position="112"/>
        <end position="130"/>
    </location>
</feature>
<dbReference type="AlphaFoldDB" id="A0AAU8DQH8"/>